<feature type="coiled-coil region" evidence="1">
    <location>
        <begin position="78"/>
        <end position="112"/>
    </location>
</feature>
<dbReference type="Gene3D" id="1.25.40.570">
    <property type="match status" value="1"/>
</dbReference>
<feature type="domain" description="PCI" evidence="2">
    <location>
        <begin position="216"/>
        <end position="386"/>
    </location>
</feature>
<organism evidence="3">
    <name type="scientific">Arcella intermedia</name>
    <dbReference type="NCBI Taxonomy" id="1963864"/>
    <lineage>
        <taxon>Eukaryota</taxon>
        <taxon>Amoebozoa</taxon>
        <taxon>Tubulinea</taxon>
        <taxon>Elardia</taxon>
        <taxon>Arcellinida</taxon>
        <taxon>Sphaerothecina</taxon>
        <taxon>Arcellidae</taxon>
        <taxon>Arcella</taxon>
    </lineage>
</organism>
<dbReference type="SUPFAM" id="SSF46785">
    <property type="entry name" value="Winged helix' DNA-binding domain"/>
    <property type="match status" value="1"/>
</dbReference>
<dbReference type="InterPro" id="IPR050871">
    <property type="entry name" value="26S_Proteasome/COP9_Components"/>
</dbReference>
<protein>
    <recommendedName>
        <fullName evidence="2">PCI domain-containing protein</fullName>
    </recommendedName>
</protein>
<dbReference type="PANTHER" id="PTHR10678">
    <property type="entry name" value="26S PROTEASOME NON-ATPASE REGULATORY SUBUNIT 11/COP9 SIGNALOSOME COMPLEX SUBUNIT 2"/>
    <property type="match status" value="1"/>
</dbReference>
<evidence type="ECO:0000259" key="2">
    <source>
        <dbReference type="PROSITE" id="PS50250"/>
    </source>
</evidence>
<dbReference type="EMBL" id="GIBP01002854">
    <property type="protein sequence ID" value="NDV31823.1"/>
    <property type="molecule type" value="Transcribed_RNA"/>
</dbReference>
<dbReference type="Pfam" id="PF01399">
    <property type="entry name" value="PCI"/>
    <property type="match status" value="1"/>
</dbReference>
<accession>A0A6B2L452</accession>
<evidence type="ECO:0000313" key="3">
    <source>
        <dbReference type="EMBL" id="NDV31823.1"/>
    </source>
</evidence>
<dbReference type="InterPro" id="IPR000717">
    <property type="entry name" value="PCI_dom"/>
</dbReference>
<reference evidence="3" key="1">
    <citation type="journal article" date="2020" name="J. Eukaryot. Microbiol.">
        <title>De novo Sequencing, Assembly and Annotation of the Transcriptome for the Free-Living Testate Amoeba Arcella intermedia.</title>
        <authorList>
            <person name="Ribeiro G.M."/>
            <person name="Porfirio-Sousa A.L."/>
            <person name="Maurer-Alcala X.X."/>
            <person name="Katz L.A."/>
            <person name="Lahr D.J.G."/>
        </authorList>
    </citation>
    <scope>NUCLEOTIDE SEQUENCE</scope>
</reference>
<evidence type="ECO:0000256" key="1">
    <source>
        <dbReference type="SAM" id="Coils"/>
    </source>
</evidence>
<proteinExistence type="predicted"/>
<dbReference type="SMART" id="SM00088">
    <property type="entry name" value="PINT"/>
    <property type="match status" value="1"/>
</dbReference>
<sequence>MENLCYEAKDYAKEQGDKSKEAIDLFKQVLDIEKDQKSKSEHGFKALKWLSKLYHRTKQPALVKQSYLKLLNEYGDILAEKEKAMTKLLESLEDYKDIADLFDETLKRLEKQGNKKAALRLELSQAKILLKNKDWDRLSKSLENMYSACRLPDGTDDHSKGNQLLEIYAMSIHMEDVKQNNKKLKELYTRALNINGLCNPKTSGVIYECGGKMHLRESHWTEANTAFIEAFRNFDEAGARAECVSCLKYLVLANMLSGSNINPFDEPRAKAYSTAQEISSINSLVEAYQRKSLADFERILKTNKKTLLEDDVIQTYLPAVRKTLKKYIFLDLVKPYVNLSMSFVEDQLQLTKIDAEGLIVELILDGEVDATIDQINSVLYVKNSGGAAEANRKYVSCGRLVKNLSSLSHTILTKIN</sequence>
<dbReference type="InterPro" id="IPR036390">
    <property type="entry name" value="WH_DNA-bd_sf"/>
</dbReference>
<dbReference type="AlphaFoldDB" id="A0A6B2L452"/>
<dbReference type="SMART" id="SM00753">
    <property type="entry name" value="PAM"/>
    <property type="match status" value="1"/>
</dbReference>
<name>A0A6B2L452_9EUKA</name>
<dbReference type="PROSITE" id="PS50250">
    <property type="entry name" value="PCI"/>
    <property type="match status" value="1"/>
</dbReference>
<keyword evidence="1" id="KW-0175">Coiled coil</keyword>